<evidence type="ECO:0000256" key="4">
    <source>
        <dbReference type="PROSITE-ProRule" id="PRU00409"/>
    </source>
</evidence>
<evidence type="ECO:0000313" key="7">
    <source>
        <dbReference type="Proteomes" id="UP000615755"/>
    </source>
</evidence>
<dbReference type="InterPro" id="IPR052032">
    <property type="entry name" value="ATP-dep_AA_Ligase"/>
</dbReference>
<evidence type="ECO:0000256" key="2">
    <source>
        <dbReference type="ARBA" id="ARBA00022741"/>
    </source>
</evidence>
<comment type="caution">
    <text evidence="6">The sequence shown here is derived from an EMBL/GenBank/DDBJ whole genome shotgun (WGS) entry which is preliminary data.</text>
</comment>
<dbReference type="PROSITE" id="PS50975">
    <property type="entry name" value="ATP_GRASP"/>
    <property type="match status" value="1"/>
</dbReference>
<dbReference type="PANTHER" id="PTHR43585">
    <property type="entry name" value="FUMIPYRROLE BIOSYNTHESIS PROTEIN C"/>
    <property type="match status" value="1"/>
</dbReference>
<keyword evidence="3 4" id="KW-0067">ATP-binding</keyword>
<dbReference type="RefSeq" id="WP_192505949.1">
    <property type="nucleotide sequence ID" value="NZ_AQGV01000009.1"/>
</dbReference>
<dbReference type="InterPro" id="IPR011761">
    <property type="entry name" value="ATP-grasp"/>
</dbReference>
<keyword evidence="2 4" id="KW-0547">Nucleotide-binding</keyword>
<keyword evidence="1" id="KW-0436">Ligase</keyword>
<protein>
    <recommendedName>
        <fullName evidence="5">ATP-grasp domain-containing protein</fullName>
    </recommendedName>
</protein>
<dbReference type="Pfam" id="PF07478">
    <property type="entry name" value="Dala_Dala_lig_C"/>
    <property type="match status" value="1"/>
</dbReference>
<sequence>MKLIVLLCGKNIFRSDLAKLKEDKEHCYWLVVSELCFPRIKEKNLKSFSHVEVMEDFSLTSISCFLNTKNVRDNFSDIAVITNDESSEAMALELYRAFSKTAPHYDEKNIAAFSDKVAAKECLSKHGIRVPKYQVFDKAKFREQGGLYCLGVARHLEFPMIAKPVDGMGSIDVQKIHSIEELQDWAVWSSGIRDRNTYEIDEFIEGELYTCDALVENGRIIWSSVCSNISPIIDVSAGKAHGLVCMPKEDELSQALGEFHASVINAMQPPSGAVHTECFVTLSKEIVFLESHIRPPGGEAAHLYLNSYGFNIEEAHIKLRSAQSSNDVSTSLHAYSAWIDLPRKQGTVIMDESVCPSSCYKFEMTVKLGEWIEQTAKDLQQQAAVTFMLTHSDFEELTKDINYIRTLQLVSS</sequence>
<evidence type="ECO:0000256" key="1">
    <source>
        <dbReference type="ARBA" id="ARBA00022598"/>
    </source>
</evidence>
<feature type="domain" description="ATP-grasp" evidence="5">
    <location>
        <begin position="120"/>
        <end position="321"/>
    </location>
</feature>
<dbReference type="InterPro" id="IPR011095">
    <property type="entry name" value="Dala_Dala_lig_C"/>
</dbReference>
<evidence type="ECO:0000256" key="3">
    <source>
        <dbReference type="ARBA" id="ARBA00022840"/>
    </source>
</evidence>
<dbReference type="SUPFAM" id="SSF56059">
    <property type="entry name" value="Glutathione synthetase ATP-binding domain-like"/>
    <property type="match status" value="1"/>
</dbReference>
<evidence type="ECO:0000313" key="6">
    <source>
        <dbReference type="EMBL" id="MBE0366408.1"/>
    </source>
</evidence>
<dbReference type="Gene3D" id="3.30.470.20">
    <property type="entry name" value="ATP-grasp fold, B domain"/>
    <property type="match status" value="1"/>
</dbReference>
<proteinExistence type="predicted"/>
<organism evidence="6 7">
    <name type="scientific">Pseudoalteromonas aurantia 208</name>
    <dbReference type="NCBI Taxonomy" id="1314867"/>
    <lineage>
        <taxon>Bacteria</taxon>
        <taxon>Pseudomonadati</taxon>
        <taxon>Pseudomonadota</taxon>
        <taxon>Gammaproteobacteria</taxon>
        <taxon>Alteromonadales</taxon>
        <taxon>Pseudoalteromonadaceae</taxon>
        <taxon>Pseudoalteromonas</taxon>
    </lineage>
</organism>
<reference evidence="6 7" key="1">
    <citation type="submission" date="2015-03" db="EMBL/GenBank/DDBJ databases">
        <title>Genome sequence of Pseudoalteromonas aurantia.</title>
        <authorList>
            <person name="Xie B.-B."/>
            <person name="Rong J.-C."/>
            <person name="Qin Q.-L."/>
            <person name="Zhang Y.-Z."/>
        </authorList>
    </citation>
    <scope>NUCLEOTIDE SEQUENCE [LARGE SCALE GENOMIC DNA]</scope>
    <source>
        <strain evidence="6 7">208</strain>
    </source>
</reference>
<dbReference type="EMBL" id="AQGV01000009">
    <property type="protein sequence ID" value="MBE0366408.1"/>
    <property type="molecule type" value="Genomic_DNA"/>
</dbReference>
<dbReference type="PANTHER" id="PTHR43585:SF2">
    <property type="entry name" value="ATP-GRASP ENZYME FSQD"/>
    <property type="match status" value="1"/>
</dbReference>
<name>A0ABR9E9F9_9GAMM</name>
<accession>A0ABR9E9F9</accession>
<gene>
    <name evidence="6" type="ORF">PAUR_a3411</name>
</gene>
<evidence type="ECO:0000259" key="5">
    <source>
        <dbReference type="PROSITE" id="PS50975"/>
    </source>
</evidence>
<keyword evidence="7" id="KW-1185">Reference proteome</keyword>
<dbReference type="Proteomes" id="UP000615755">
    <property type="component" value="Unassembled WGS sequence"/>
</dbReference>